<name>A0ABN8DXP8_9VIBR</name>
<dbReference type="InterPro" id="IPR001107">
    <property type="entry name" value="Band_7"/>
</dbReference>
<organism evidence="8 9">
    <name type="scientific">Vibrio stylophorae</name>
    <dbReference type="NCBI Taxonomy" id="659351"/>
    <lineage>
        <taxon>Bacteria</taxon>
        <taxon>Pseudomonadati</taxon>
        <taxon>Pseudomonadota</taxon>
        <taxon>Gammaproteobacteria</taxon>
        <taxon>Vibrionales</taxon>
        <taxon>Vibrionaceae</taxon>
        <taxon>Vibrio</taxon>
    </lineage>
</organism>
<evidence type="ECO:0000256" key="3">
    <source>
        <dbReference type="ARBA" id="ARBA00022692"/>
    </source>
</evidence>
<evidence type="ECO:0000256" key="6">
    <source>
        <dbReference type="PIRNR" id="PIRNR005651"/>
    </source>
</evidence>
<evidence type="ECO:0000313" key="9">
    <source>
        <dbReference type="Proteomes" id="UP000838672"/>
    </source>
</evidence>
<dbReference type="PIRSF" id="PIRSF005651">
    <property type="entry name" value="HflC"/>
    <property type="match status" value="1"/>
</dbReference>
<accession>A0ABN8DXP8</accession>
<dbReference type="GO" id="GO:0006508">
    <property type="term" value="P:proteolysis"/>
    <property type="evidence" value="ECO:0007669"/>
    <property type="project" value="UniProtKB-KW"/>
</dbReference>
<dbReference type="PANTHER" id="PTHR42911:SF1">
    <property type="entry name" value="MODULATOR OF FTSH PROTEASE HFLC"/>
    <property type="match status" value="1"/>
</dbReference>
<dbReference type="InterPro" id="IPR036013">
    <property type="entry name" value="Band_7/SPFH_dom_sf"/>
</dbReference>
<dbReference type="PANTHER" id="PTHR42911">
    <property type="entry name" value="MODULATOR OF FTSH PROTEASE HFLC"/>
    <property type="match status" value="1"/>
</dbReference>
<dbReference type="Pfam" id="PF01145">
    <property type="entry name" value="Band_7"/>
    <property type="match status" value="1"/>
</dbReference>
<comment type="subcellular location">
    <subcellularLocation>
        <location evidence="1">Membrane</location>
        <topology evidence="1">Single-pass membrane protein</topology>
    </subcellularLocation>
</comment>
<dbReference type="InterPro" id="IPR010200">
    <property type="entry name" value="HflC"/>
</dbReference>
<dbReference type="EMBL" id="CAKLDI010000001">
    <property type="protein sequence ID" value="CAH0534610.1"/>
    <property type="molecule type" value="Genomic_DNA"/>
</dbReference>
<dbReference type="SUPFAM" id="SSF117892">
    <property type="entry name" value="Band 7/SPFH domain"/>
    <property type="match status" value="2"/>
</dbReference>
<keyword evidence="5" id="KW-0472">Membrane</keyword>
<keyword evidence="8" id="KW-0645">Protease</keyword>
<comment type="caution">
    <text evidence="8">The sequence shown here is derived from an EMBL/GenBank/DDBJ whole genome shotgun (WGS) entry which is preliminary data.</text>
</comment>
<dbReference type="SMART" id="SM00244">
    <property type="entry name" value="PHB"/>
    <property type="match status" value="1"/>
</dbReference>
<keyword evidence="4" id="KW-1133">Transmembrane helix</keyword>
<dbReference type="Gene3D" id="3.30.479.30">
    <property type="entry name" value="Band 7 domain"/>
    <property type="match status" value="1"/>
</dbReference>
<evidence type="ECO:0000259" key="7">
    <source>
        <dbReference type="SMART" id="SM00244"/>
    </source>
</evidence>
<dbReference type="NCBIfam" id="TIGR01932">
    <property type="entry name" value="hflC"/>
    <property type="match status" value="1"/>
</dbReference>
<evidence type="ECO:0000256" key="5">
    <source>
        <dbReference type="ARBA" id="ARBA00023136"/>
    </source>
</evidence>
<keyword evidence="9" id="KW-1185">Reference proteome</keyword>
<dbReference type="GO" id="GO:0008233">
    <property type="term" value="F:peptidase activity"/>
    <property type="evidence" value="ECO:0007669"/>
    <property type="project" value="UniProtKB-KW"/>
</dbReference>
<sequence length="317" mass="35890">MRKLLLPLVVVLVAVLLSSMFTVQEGQRSFVIRFGKILKNDQNQDVLYEPGLHFKLPFIDTVRTMDARIQTMDDQADRFVTVEKKDVIIDSYVKWKIENFGKFYLATGGNFAQAQRILMVKLSNSLRAQIGGLTIKEIVSEKREQVMQNVLDGIDPSGLTPEEKETMLKANPDAFKGLRQSALDDLGIRVVDLRVKRINLPDQINESIYKRMRAERQSVAAFHRATGKKLAEEITAAADLEVATIMAKADRDARTIRGQADATAAEIYANAYTQDTDFFEFLRSLQAYEASFNNKSDVLVLDGETDFFRYMKDSQGK</sequence>
<proteinExistence type="inferred from homology"/>
<keyword evidence="8" id="KW-0378">Hydrolase</keyword>
<reference evidence="8" key="1">
    <citation type="submission" date="2021-11" db="EMBL/GenBank/DDBJ databases">
        <authorList>
            <person name="Rodrigo-Torres L."/>
            <person name="Arahal R. D."/>
            <person name="Lucena T."/>
        </authorList>
    </citation>
    <scope>NUCLEOTIDE SEQUENCE</scope>
    <source>
        <strain evidence="8">CECT 7929</strain>
    </source>
</reference>
<evidence type="ECO:0000256" key="1">
    <source>
        <dbReference type="ARBA" id="ARBA00004167"/>
    </source>
</evidence>
<comment type="function">
    <text evidence="6">HflC and HflK could regulate a protease.</text>
</comment>
<protein>
    <recommendedName>
        <fullName evidence="6">Protein HflC</fullName>
    </recommendedName>
</protein>
<keyword evidence="3" id="KW-0812">Transmembrane</keyword>
<gene>
    <name evidence="8" type="primary">hflC</name>
    <name evidence="8" type="ORF">VST7929_02555</name>
</gene>
<evidence type="ECO:0000256" key="4">
    <source>
        <dbReference type="ARBA" id="ARBA00022989"/>
    </source>
</evidence>
<dbReference type="Proteomes" id="UP000838672">
    <property type="component" value="Unassembled WGS sequence"/>
</dbReference>
<dbReference type="CDD" id="cd03405">
    <property type="entry name" value="SPFH_HflC"/>
    <property type="match status" value="1"/>
</dbReference>
<dbReference type="RefSeq" id="WP_237467515.1">
    <property type="nucleotide sequence ID" value="NZ_CAKLDI010000001.1"/>
</dbReference>
<feature type="domain" description="Band 7" evidence="7">
    <location>
        <begin position="18"/>
        <end position="212"/>
    </location>
</feature>
<comment type="similarity">
    <text evidence="2 6">Belongs to the band 7/mec-2 family. HflC subfamily.</text>
</comment>
<evidence type="ECO:0000256" key="2">
    <source>
        <dbReference type="ARBA" id="ARBA00007862"/>
    </source>
</evidence>
<evidence type="ECO:0000313" key="8">
    <source>
        <dbReference type="EMBL" id="CAH0534610.1"/>
    </source>
</evidence>